<protein>
    <submittedName>
        <fullName evidence="1">Uncharacterized protein</fullName>
    </submittedName>
</protein>
<sequence>MLLGLSEWLSGRKFSDLVTSVTTGWKKKVCTSDISLLPKKGNLTCSTASPRNHQLPIDFAVLGLEVVTLNTYIEVFNESPVHSSLFVR</sequence>
<evidence type="ECO:0000313" key="1">
    <source>
        <dbReference type="EMBL" id="KAA8564299.1"/>
    </source>
</evidence>
<dbReference type="Proteomes" id="UP000322873">
    <property type="component" value="Unassembled WGS sequence"/>
</dbReference>
<name>A0A5M9J8W8_MONFR</name>
<gene>
    <name evidence="1" type="ORF">EYC84_011243</name>
</gene>
<proteinExistence type="predicted"/>
<evidence type="ECO:0000313" key="2">
    <source>
        <dbReference type="Proteomes" id="UP000322873"/>
    </source>
</evidence>
<reference evidence="1 2" key="1">
    <citation type="submission" date="2019-06" db="EMBL/GenBank/DDBJ databases">
        <title>Genome Sequence of the Brown Rot Fungal Pathogen Monilinia fructicola.</title>
        <authorList>
            <person name="De Miccolis Angelini R.M."/>
            <person name="Landi L."/>
            <person name="Abate D."/>
            <person name="Pollastro S."/>
            <person name="Romanazzi G."/>
            <person name="Faretra F."/>
        </authorList>
    </citation>
    <scope>NUCLEOTIDE SEQUENCE [LARGE SCALE GENOMIC DNA]</scope>
    <source>
        <strain evidence="1 2">Mfrc123</strain>
    </source>
</reference>
<comment type="caution">
    <text evidence="1">The sequence shown here is derived from an EMBL/GenBank/DDBJ whole genome shotgun (WGS) entry which is preliminary data.</text>
</comment>
<dbReference type="AlphaFoldDB" id="A0A5M9J8W8"/>
<accession>A0A5M9J8W8</accession>
<dbReference type="EMBL" id="VICG01000015">
    <property type="protein sequence ID" value="KAA8564299.1"/>
    <property type="molecule type" value="Genomic_DNA"/>
</dbReference>
<organism evidence="1 2">
    <name type="scientific">Monilinia fructicola</name>
    <name type="common">Brown rot fungus</name>
    <name type="synonym">Ciboria fructicola</name>
    <dbReference type="NCBI Taxonomy" id="38448"/>
    <lineage>
        <taxon>Eukaryota</taxon>
        <taxon>Fungi</taxon>
        <taxon>Dikarya</taxon>
        <taxon>Ascomycota</taxon>
        <taxon>Pezizomycotina</taxon>
        <taxon>Leotiomycetes</taxon>
        <taxon>Helotiales</taxon>
        <taxon>Sclerotiniaceae</taxon>
        <taxon>Monilinia</taxon>
    </lineage>
</organism>
<keyword evidence="2" id="KW-1185">Reference proteome</keyword>